<feature type="domain" description="C2H2-type" evidence="4">
    <location>
        <begin position="12"/>
        <end position="34"/>
    </location>
</feature>
<dbReference type="AlphaFoldDB" id="A0A8H5QEC4"/>
<dbReference type="InterPro" id="IPR013520">
    <property type="entry name" value="Ribonucl_H"/>
</dbReference>
<keyword evidence="3 5" id="KW-0269">Exonuclease</keyword>
<dbReference type="InterPro" id="IPR012337">
    <property type="entry name" value="RNaseH-like_sf"/>
</dbReference>
<keyword evidence="2" id="KW-0378">Hydrolase</keyword>
<dbReference type="PANTHER" id="PTHR12801:SF114">
    <property type="entry name" value="EXONUCLEASE, PUTATIVE (AFU_ORTHOLOGUE AFUA_7G00870)-RELATED"/>
    <property type="match status" value="1"/>
</dbReference>
<evidence type="ECO:0000313" key="6">
    <source>
        <dbReference type="Proteomes" id="UP000530670"/>
    </source>
</evidence>
<sequence>MAKADQDSKRRCKICSVSFKTDSQFAEHCLDADHQGNQCCEHCIRWFCSIKALAQHNKAKHARLPEVVPVQQQEIKLPAPLPSLEYHFRDLSYKRSPLLDLATIHNRLILQCHSPERLKKEGYILGRDGCSNGGLAAITNETRMPPYPDPLWPKRKAAALNCEMVGVRSGDSEIISIRIIDFSTGEVLVNTLVKPMEPIIQWRTNVHGICPATLSTAASQGRVLYGWEAIRQQLFKHINTETVIVGQSLQKDLKGLRVSHAKIFDTAIVTAEAVFGPDADFGRRWSLQSLCADLLKLCIRKGPNAHDALEEAMAAREVALWCICYPDRLKRWAERARKKHNTERVKQTHLGRNGRRKMYYQHNGGEGDIEVPEWAVVDVWTWPSGH</sequence>
<name>A0A8H5QEC4_9HYPO</name>
<proteinExistence type="predicted"/>
<dbReference type="CDD" id="cd06137">
    <property type="entry name" value="DEDDh_RNase"/>
    <property type="match status" value="1"/>
</dbReference>
<dbReference type="GO" id="GO:0006364">
    <property type="term" value="P:rRNA processing"/>
    <property type="evidence" value="ECO:0007669"/>
    <property type="project" value="TreeGrafter"/>
</dbReference>
<comment type="caution">
    <text evidence="5">The sequence shown here is derived from an EMBL/GenBank/DDBJ whole genome shotgun (WGS) entry which is preliminary data.</text>
</comment>
<dbReference type="GO" id="GO:0003676">
    <property type="term" value="F:nucleic acid binding"/>
    <property type="evidence" value="ECO:0007669"/>
    <property type="project" value="InterPro"/>
</dbReference>
<feature type="domain" description="C2H2-type" evidence="4">
    <location>
        <begin position="39"/>
        <end position="61"/>
    </location>
</feature>
<dbReference type="GO" id="GO:0005634">
    <property type="term" value="C:nucleus"/>
    <property type="evidence" value="ECO:0007669"/>
    <property type="project" value="TreeGrafter"/>
</dbReference>
<accession>A0A8H5QEC4</accession>
<evidence type="ECO:0000313" key="5">
    <source>
        <dbReference type="EMBL" id="KAF5613078.1"/>
    </source>
</evidence>
<evidence type="ECO:0000259" key="4">
    <source>
        <dbReference type="PROSITE" id="PS00028"/>
    </source>
</evidence>
<dbReference type="GeneID" id="59299418"/>
<dbReference type="OrthoDB" id="16516at2759"/>
<keyword evidence="1" id="KW-0540">Nuclease</keyword>
<dbReference type="SMART" id="SM00479">
    <property type="entry name" value="EXOIII"/>
    <property type="match status" value="1"/>
</dbReference>
<reference evidence="5 6" key="1">
    <citation type="submission" date="2020-05" db="EMBL/GenBank/DDBJ databases">
        <title>Identification and distribution of gene clusters putatively required for synthesis of sphingolipid metabolism inhibitors in phylogenetically diverse species of the filamentous fungus Fusarium.</title>
        <authorList>
            <person name="Kim H.-S."/>
            <person name="Busman M."/>
            <person name="Brown D.W."/>
            <person name="Divon H."/>
            <person name="Uhlig S."/>
            <person name="Proctor R.H."/>
        </authorList>
    </citation>
    <scope>NUCLEOTIDE SEQUENCE [LARGE SCALE GENOMIC DNA]</scope>
    <source>
        <strain evidence="5 6">NRRL 66243</strain>
    </source>
</reference>
<dbReference type="GO" id="GO:0004527">
    <property type="term" value="F:exonuclease activity"/>
    <property type="evidence" value="ECO:0007669"/>
    <property type="project" value="UniProtKB-KW"/>
</dbReference>
<protein>
    <submittedName>
        <fullName evidence="5">RNA exonuclease 3</fullName>
    </submittedName>
</protein>
<dbReference type="PANTHER" id="PTHR12801">
    <property type="entry name" value="RNA EXONUCLEASE REXO1 / RECO3 FAMILY MEMBER-RELATED"/>
    <property type="match status" value="1"/>
</dbReference>
<evidence type="ECO:0000256" key="3">
    <source>
        <dbReference type="ARBA" id="ARBA00022839"/>
    </source>
</evidence>
<dbReference type="EMBL" id="JAAQRI010000505">
    <property type="protein sequence ID" value="KAF5613078.1"/>
    <property type="molecule type" value="Genomic_DNA"/>
</dbReference>
<gene>
    <name evidence="5" type="ORF">FTJAE_13957</name>
</gene>
<keyword evidence="6" id="KW-1185">Reference proteome</keyword>
<dbReference type="GO" id="GO:0000027">
    <property type="term" value="P:ribosomal large subunit assembly"/>
    <property type="evidence" value="ECO:0007669"/>
    <property type="project" value="TreeGrafter"/>
</dbReference>
<evidence type="ECO:0000256" key="2">
    <source>
        <dbReference type="ARBA" id="ARBA00022801"/>
    </source>
</evidence>
<dbReference type="Gene3D" id="3.30.420.10">
    <property type="entry name" value="Ribonuclease H-like superfamily/Ribonuclease H"/>
    <property type="match status" value="1"/>
</dbReference>
<evidence type="ECO:0000256" key="1">
    <source>
        <dbReference type="ARBA" id="ARBA00022722"/>
    </source>
</evidence>
<dbReference type="RefSeq" id="XP_037199017.1">
    <property type="nucleotide sequence ID" value="XM_037347148.1"/>
</dbReference>
<organism evidence="5 6">
    <name type="scientific">Fusarium tjaetaba</name>
    <dbReference type="NCBI Taxonomy" id="1567544"/>
    <lineage>
        <taxon>Eukaryota</taxon>
        <taxon>Fungi</taxon>
        <taxon>Dikarya</taxon>
        <taxon>Ascomycota</taxon>
        <taxon>Pezizomycotina</taxon>
        <taxon>Sordariomycetes</taxon>
        <taxon>Hypocreomycetidae</taxon>
        <taxon>Hypocreales</taxon>
        <taxon>Nectriaceae</taxon>
        <taxon>Fusarium</taxon>
        <taxon>Fusarium fujikuroi species complex</taxon>
    </lineage>
</organism>
<dbReference type="InterPro" id="IPR036397">
    <property type="entry name" value="RNaseH_sf"/>
</dbReference>
<dbReference type="SMART" id="SM00355">
    <property type="entry name" value="ZnF_C2H2"/>
    <property type="match status" value="2"/>
</dbReference>
<dbReference type="InterPro" id="IPR047021">
    <property type="entry name" value="REXO1/3/4-like"/>
</dbReference>
<dbReference type="Proteomes" id="UP000530670">
    <property type="component" value="Unassembled WGS sequence"/>
</dbReference>
<dbReference type="SUPFAM" id="SSF53098">
    <property type="entry name" value="Ribonuclease H-like"/>
    <property type="match status" value="1"/>
</dbReference>
<dbReference type="Pfam" id="PF00929">
    <property type="entry name" value="RNase_T"/>
    <property type="match status" value="1"/>
</dbReference>
<dbReference type="PROSITE" id="PS00028">
    <property type="entry name" value="ZINC_FINGER_C2H2_1"/>
    <property type="match status" value="2"/>
</dbReference>
<dbReference type="InterPro" id="IPR013087">
    <property type="entry name" value="Znf_C2H2_type"/>
</dbReference>